<dbReference type="EMBL" id="KZ084086">
    <property type="protein sequence ID" value="OSD08670.1"/>
    <property type="molecule type" value="Genomic_DNA"/>
</dbReference>
<name>A0A1Y2J5H6_TRAC3</name>
<proteinExistence type="predicted"/>
<sequence>MLDVHALVDAIVCNYHTCLPNGRSTVILILCPVILRMPRRLCGISRCYLYPAVSVRRLSSAALHAAQQEDLLSRGERRVSPEVPTPTTIWHASAVHPLRSSTPPPAAGKGLSVCPTRNALLVRSPSTANPLRCVQQGCARASSSGVRRG</sequence>
<accession>A0A1Y2J5H6</accession>
<reference evidence="1 2" key="1">
    <citation type="journal article" date="2015" name="Biotechnol. Biofuels">
        <title>Enhanced degradation of softwood versus hardwood by the white-rot fungus Pycnoporus coccineus.</title>
        <authorList>
            <person name="Couturier M."/>
            <person name="Navarro D."/>
            <person name="Chevret D."/>
            <person name="Henrissat B."/>
            <person name="Piumi F."/>
            <person name="Ruiz-Duenas F.J."/>
            <person name="Martinez A.T."/>
            <person name="Grigoriev I.V."/>
            <person name="Riley R."/>
            <person name="Lipzen A."/>
            <person name="Berrin J.G."/>
            <person name="Master E.R."/>
            <person name="Rosso M.N."/>
        </authorList>
    </citation>
    <scope>NUCLEOTIDE SEQUENCE [LARGE SCALE GENOMIC DNA]</scope>
    <source>
        <strain evidence="1 2">BRFM310</strain>
    </source>
</reference>
<protein>
    <submittedName>
        <fullName evidence="1">Uncharacterized protein</fullName>
    </submittedName>
</protein>
<gene>
    <name evidence="1" type="ORF">PYCCODRAFT_43427</name>
</gene>
<keyword evidence="2" id="KW-1185">Reference proteome</keyword>
<organism evidence="1 2">
    <name type="scientific">Trametes coccinea (strain BRFM310)</name>
    <name type="common">Pycnoporus coccineus</name>
    <dbReference type="NCBI Taxonomy" id="1353009"/>
    <lineage>
        <taxon>Eukaryota</taxon>
        <taxon>Fungi</taxon>
        <taxon>Dikarya</taxon>
        <taxon>Basidiomycota</taxon>
        <taxon>Agaricomycotina</taxon>
        <taxon>Agaricomycetes</taxon>
        <taxon>Polyporales</taxon>
        <taxon>Polyporaceae</taxon>
        <taxon>Trametes</taxon>
    </lineage>
</organism>
<dbReference type="AlphaFoldDB" id="A0A1Y2J5H6"/>
<evidence type="ECO:0000313" key="1">
    <source>
        <dbReference type="EMBL" id="OSD08670.1"/>
    </source>
</evidence>
<dbReference type="Proteomes" id="UP000193067">
    <property type="component" value="Unassembled WGS sequence"/>
</dbReference>
<evidence type="ECO:0000313" key="2">
    <source>
        <dbReference type="Proteomes" id="UP000193067"/>
    </source>
</evidence>